<dbReference type="EMBL" id="BSPB01000045">
    <property type="protein sequence ID" value="GLS16136.1"/>
    <property type="molecule type" value="Genomic_DNA"/>
</dbReference>
<keyword evidence="3" id="KW-1185">Reference proteome</keyword>
<dbReference type="Proteomes" id="UP001156903">
    <property type="component" value="Unassembled WGS sequence"/>
</dbReference>
<name>A0ABQ6C701_9BURK</name>
<evidence type="ECO:0008006" key="4">
    <source>
        <dbReference type="Google" id="ProtNLM"/>
    </source>
</evidence>
<evidence type="ECO:0000313" key="3">
    <source>
        <dbReference type="Proteomes" id="UP001156903"/>
    </source>
</evidence>
<keyword evidence="1" id="KW-0472">Membrane</keyword>
<evidence type="ECO:0000313" key="2">
    <source>
        <dbReference type="EMBL" id="GLS16136.1"/>
    </source>
</evidence>
<keyword evidence="1" id="KW-0812">Transmembrane</keyword>
<reference evidence="3" key="1">
    <citation type="journal article" date="2019" name="Int. J. Syst. Evol. Microbiol.">
        <title>The Global Catalogue of Microorganisms (GCM) 10K type strain sequencing project: providing services to taxonomists for standard genome sequencing and annotation.</title>
        <authorList>
            <consortium name="The Broad Institute Genomics Platform"/>
            <consortium name="The Broad Institute Genome Sequencing Center for Infectious Disease"/>
            <person name="Wu L."/>
            <person name="Ma J."/>
        </authorList>
    </citation>
    <scope>NUCLEOTIDE SEQUENCE [LARGE SCALE GENOMIC DNA]</scope>
    <source>
        <strain evidence="3">NBRC 109341</strain>
    </source>
</reference>
<comment type="caution">
    <text evidence="2">The sequence shown here is derived from an EMBL/GenBank/DDBJ whole genome shotgun (WGS) entry which is preliminary data.</text>
</comment>
<keyword evidence="1" id="KW-1133">Transmembrane helix</keyword>
<feature type="transmembrane region" description="Helical" evidence="1">
    <location>
        <begin position="35"/>
        <end position="55"/>
    </location>
</feature>
<dbReference type="RefSeq" id="WP_284308929.1">
    <property type="nucleotide sequence ID" value="NZ_BSPB01000045.1"/>
</dbReference>
<accession>A0ABQ6C701</accession>
<protein>
    <recommendedName>
        <fullName evidence="4">Lipoprotein</fullName>
    </recommendedName>
</protein>
<evidence type="ECO:0000256" key="1">
    <source>
        <dbReference type="SAM" id="Phobius"/>
    </source>
</evidence>
<organism evidence="2 3">
    <name type="scientific">Hydrogenophaga electricum</name>
    <dbReference type="NCBI Taxonomy" id="1230953"/>
    <lineage>
        <taxon>Bacteria</taxon>
        <taxon>Pseudomonadati</taxon>
        <taxon>Pseudomonadota</taxon>
        <taxon>Betaproteobacteria</taxon>
        <taxon>Burkholderiales</taxon>
        <taxon>Comamonadaceae</taxon>
        <taxon>Hydrogenophaga</taxon>
    </lineage>
</organism>
<dbReference type="Pfam" id="PF19795">
    <property type="entry name" value="DUF6279"/>
    <property type="match status" value="1"/>
</dbReference>
<gene>
    <name evidence="2" type="ORF">GCM10007935_35760</name>
</gene>
<sequence>MNTSYGAPMHPFAIVGRIIAPPLAAARRLLTRWRLAALLLAALALTGCSVLRLAYSQAPAALYWWVDGYVDLNDAQSAALRQDIDRFAAWHRQDELPAYIGLLGTWQAMAPQNTTGAQSCAQYGALRAAVVRLADQGAEPLARVALQLSPAQLQHLERHHAKRNREFEKDFLRGTPTQRLQRRVDKAVDRYEMLYGRLSPEQVAQVRQGLRDAPFDAERLLAERRARQDELLRLIRQLQAAQGGPLATGAAVPAPAVAALRDWFVRGLPQADDPGAPWIAHGCAEYAALHNRTSAAQRERAVQVLKGYEADLRALAAPA</sequence>
<proteinExistence type="predicted"/>